<proteinExistence type="inferred from homology"/>
<dbReference type="EC" id="3.1.4.12" evidence="2"/>
<feature type="compositionally biased region" description="Low complexity" evidence="5">
    <location>
        <begin position="135"/>
        <end position="146"/>
    </location>
</feature>
<evidence type="ECO:0000256" key="1">
    <source>
        <dbReference type="ARBA" id="ARBA00006335"/>
    </source>
</evidence>
<feature type="compositionally biased region" description="Low complexity" evidence="5">
    <location>
        <begin position="299"/>
        <end position="310"/>
    </location>
</feature>
<evidence type="ECO:0000259" key="7">
    <source>
        <dbReference type="Pfam" id="PF03372"/>
    </source>
</evidence>
<keyword evidence="6" id="KW-0472">Membrane</keyword>
<dbReference type="OMA" id="PREYYKD"/>
<dbReference type="EMBL" id="JH159152">
    <property type="protein sequence ID" value="EGZ22795.1"/>
    <property type="molecule type" value="Genomic_DNA"/>
</dbReference>
<evidence type="ECO:0000256" key="5">
    <source>
        <dbReference type="SAM" id="MobiDB-lite"/>
    </source>
</evidence>
<comment type="similarity">
    <text evidence="1">Belongs to the neutral sphingomyelinase family.</text>
</comment>
<dbReference type="RefSeq" id="XP_009518083.1">
    <property type="nucleotide sequence ID" value="XM_009519788.1"/>
</dbReference>
<keyword evidence="3" id="KW-0732">Signal</keyword>
<dbReference type="KEGG" id="psoj:PHYSODRAFT_344331"/>
<keyword evidence="4" id="KW-0378">Hydrolase</keyword>
<dbReference type="SMR" id="G4Z0V6"/>
<dbReference type="Gene3D" id="3.60.10.10">
    <property type="entry name" value="Endonuclease/exonuclease/phosphatase"/>
    <property type="match status" value="1"/>
</dbReference>
<accession>G4Z0V6</accession>
<protein>
    <recommendedName>
        <fullName evidence="2">sphingomyelin phosphodiesterase</fullName>
        <ecNumber evidence="2">3.1.4.12</ecNumber>
    </recommendedName>
</protein>
<feature type="compositionally biased region" description="Polar residues" evidence="5">
    <location>
        <begin position="383"/>
        <end position="394"/>
    </location>
</feature>
<dbReference type="InParanoid" id="G4Z0V6"/>
<organism evidence="8 9">
    <name type="scientific">Phytophthora sojae (strain P6497)</name>
    <name type="common">Soybean stem and root rot agent</name>
    <name type="synonym">Phytophthora megasperma f. sp. glycines</name>
    <dbReference type="NCBI Taxonomy" id="1094619"/>
    <lineage>
        <taxon>Eukaryota</taxon>
        <taxon>Sar</taxon>
        <taxon>Stramenopiles</taxon>
        <taxon>Oomycota</taxon>
        <taxon>Peronosporomycetes</taxon>
        <taxon>Peronosporales</taxon>
        <taxon>Peronosporaceae</taxon>
        <taxon>Phytophthora</taxon>
    </lineage>
</organism>
<dbReference type="SUPFAM" id="SSF56219">
    <property type="entry name" value="DNase I-like"/>
    <property type="match status" value="1"/>
</dbReference>
<keyword evidence="6" id="KW-0812">Transmembrane</keyword>
<feature type="region of interest" description="Disordered" evidence="5">
    <location>
        <begin position="130"/>
        <end position="160"/>
    </location>
</feature>
<dbReference type="PANTHER" id="PTHR16320">
    <property type="entry name" value="SPHINGOMYELINASE FAMILY MEMBER"/>
    <property type="match status" value="1"/>
</dbReference>
<dbReference type="CDD" id="cd09078">
    <property type="entry name" value="nSMase"/>
    <property type="match status" value="1"/>
</dbReference>
<dbReference type="GeneID" id="20648625"/>
<feature type="domain" description="Endonuclease/exonuclease/phosphatase" evidence="7">
    <location>
        <begin position="578"/>
        <end position="873"/>
    </location>
</feature>
<keyword evidence="9" id="KW-1185">Reference proteome</keyword>
<dbReference type="InterPro" id="IPR005135">
    <property type="entry name" value="Endo/exonuclease/phosphatase"/>
</dbReference>
<evidence type="ECO:0000256" key="2">
    <source>
        <dbReference type="ARBA" id="ARBA00012369"/>
    </source>
</evidence>
<dbReference type="InterPro" id="IPR038772">
    <property type="entry name" value="Sph/SMPD2-like"/>
</dbReference>
<gene>
    <name evidence="8" type="ORF">PHYSODRAFT_344331</name>
</gene>
<name>G4Z0V6_PHYSP</name>
<dbReference type="InterPro" id="IPR036691">
    <property type="entry name" value="Endo/exonu/phosph_ase_sf"/>
</dbReference>
<reference evidence="8 9" key="1">
    <citation type="journal article" date="2006" name="Science">
        <title>Phytophthora genome sequences uncover evolutionary origins and mechanisms of pathogenesis.</title>
        <authorList>
            <person name="Tyler B.M."/>
            <person name="Tripathy S."/>
            <person name="Zhang X."/>
            <person name="Dehal P."/>
            <person name="Jiang R.H."/>
            <person name="Aerts A."/>
            <person name="Arredondo F.D."/>
            <person name="Baxter L."/>
            <person name="Bensasson D."/>
            <person name="Beynon J.L."/>
            <person name="Chapman J."/>
            <person name="Damasceno C.M."/>
            <person name="Dorrance A.E."/>
            <person name="Dou D."/>
            <person name="Dickerman A.W."/>
            <person name="Dubchak I.L."/>
            <person name="Garbelotto M."/>
            <person name="Gijzen M."/>
            <person name="Gordon S.G."/>
            <person name="Govers F."/>
            <person name="Grunwald N.J."/>
            <person name="Huang W."/>
            <person name="Ivors K.L."/>
            <person name="Jones R.W."/>
            <person name="Kamoun S."/>
            <person name="Krampis K."/>
            <person name="Lamour K.H."/>
            <person name="Lee M.K."/>
            <person name="McDonald W.H."/>
            <person name="Medina M."/>
            <person name="Meijer H.J."/>
            <person name="Nordberg E.K."/>
            <person name="Maclean D.J."/>
            <person name="Ospina-Giraldo M.D."/>
            <person name="Morris P.F."/>
            <person name="Phuntumart V."/>
            <person name="Putnam N.H."/>
            <person name="Rash S."/>
            <person name="Rose J.K."/>
            <person name="Sakihama Y."/>
            <person name="Salamov A.A."/>
            <person name="Savidor A."/>
            <person name="Scheuring C.F."/>
            <person name="Smith B.M."/>
            <person name="Sobral B.W."/>
            <person name="Terry A."/>
            <person name="Torto-Alalibo T.A."/>
            <person name="Win J."/>
            <person name="Xu Z."/>
            <person name="Zhang H."/>
            <person name="Grigoriev I.V."/>
            <person name="Rokhsar D.S."/>
            <person name="Boore J.L."/>
        </authorList>
    </citation>
    <scope>NUCLEOTIDE SEQUENCE [LARGE SCALE GENOMIC DNA]</scope>
    <source>
        <strain evidence="8 9">P6497</strain>
    </source>
</reference>
<dbReference type="GO" id="GO:0004767">
    <property type="term" value="F:sphingomyelin phosphodiesterase activity"/>
    <property type="evidence" value="ECO:0007669"/>
    <property type="project" value="UniProtKB-EC"/>
</dbReference>
<evidence type="ECO:0000256" key="6">
    <source>
        <dbReference type="SAM" id="Phobius"/>
    </source>
</evidence>
<dbReference type="Pfam" id="PF03372">
    <property type="entry name" value="Exo_endo_phos"/>
    <property type="match status" value="1"/>
</dbReference>
<feature type="region of interest" description="Disordered" evidence="5">
    <location>
        <begin position="298"/>
        <end position="417"/>
    </location>
</feature>
<keyword evidence="6" id="KW-1133">Transmembrane helix</keyword>
<evidence type="ECO:0000313" key="9">
    <source>
        <dbReference type="Proteomes" id="UP000002640"/>
    </source>
</evidence>
<dbReference type="Proteomes" id="UP000002640">
    <property type="component" value="Unassembled WGS sequence"/>
</dbReference>
<dbReference type="PANTHER" id="PTHR16320:SF23">
    <property type="entry name" value="SPHINGOMYELINASE C 1"/>
    <property type="match status" value="1"/>
</dbReference>
<feature type="transmembrane region" description="Helical" evidence="6">
    <location>
        <begin position="62"/>
        <end position="84"/>
    </location>
</feature>
<evidence type="ECO:0000256" key="4">
    <source>
        <dbReference type="ARBA" id="ARBA00022801"/>
    </source>
</evidence>
<dbReference type="InterPro" id="IPR017766">
    <property type="entry name" value="Sphingomyelinase/PLipase_C"/>
</dbReference>
<dbReference type="GO" id="GO:0005576">
    <property type="term" value="C:extracellular region"/>
    <property type="evidence" value="ECO:0007669"/>
    <property type="project" value="InterPro"/>
</dbReference>
<feature type="compositionally biased region" description="Low complexity" evidence="5">
    <location>
        <begin position="406"/>
        <end position="417"/>
    </location>
</feature>
<evidence type="ECO:0000313" key="8">
    <source>
        <dbReference type="EMBL" id="EGZ22795.1"/>
    </source>
</evidence>
<sequence length="884" mass="99024">MPNVQDAEELPLLQSKSRRAAVPKSDMTDMDEYICYGDRVAFLCEGQLLALTHKFNLTYQQMALLAASTLATGGLMGLAGFFVWRKGLFRKRYAALFGDDIYNEDDLVSSSSQEQTNVTYDVPLLGAERSKRRGSTLTSSRITTTSGVAGEPDAPVGGSKAPHGSVAFRLFEFDPKKQQLVFASVGLPVKFGTPLVVVHAETGRAIRYLSHRGAVTISKPPVNLAFHRQVRASLFAMEESAAHLNHIKRTRPQSALVASSNTSNVNTGELRATVADPTMAETQEEETPESDFIVELADQSQGQQSQRQLQVLTRYPRGRKLQNLTANKHRPRSRKQQQSARSMQYGAQRRSLDMTSSTAAAFRAAIEDPRSRQPALSYGDDPTGTTVVSLNDGPSASSGRGRRRASSSSASAIAGSGPNAFYRSISESYMNMVSDISDTLQQQRDRQRDRQELRRRQKALMKDLPNMSFNNPLGKYYVGTVEPVRHQITGSNYRLPVAPSDEFLRWGQPMSLVAKFNGRACGIRPREYYKDSDLYLTTEATPTTIVPLREDGDLKCMAKESTRYLAHLEKRQVTLSVGTYNVWMLPRKVSAFTSVSPKKNTRARLIGDLLPPCDIWILTECFDYRARDILLDKMSEAGYFFFSPTVGHKRMNKSNMRKLLNGGVLLASKYPILSVRVKLFEGACAGADKLADKGVLYCKILKDGLLVHVFSTHLQAWNDPLSRTMRKLQMDMVANFMRAMDIDEANDVVLFVGDLNVNYWLNKTNKEYDEMLDIFEAKDPSVVQPRKLGNASDSDKKESAAEYKHLRKYSFDPRVNALAADGLSSDGSLELLDYILYSRTHRQPKSATSWVLPLTTRSPWMWRSQPHYNLSDHFPVVSEFTFEM</sequence>
<dbReference type="AlphaFoldDB" id="G4Z0V6"/>
<evidence type="ECO:0000256" key="3">
    <source>
        <dbReference type="ARBA" id="ARBA00022729"/>
    </source>
</evidence>